<feature type="repeat" description="ANK" evidence="3">
    <location>
        <begin position="173"/>
        <end position="205"/>
    </location>
</feature>
<dbReference type="PROSITE" id="PS50088">
    <property type="entry name" value="ANK_REPEAT"/>
    <property type="match status" value="3"/>
</dbReference>
<accession>A0A6H5IT52</accession>
<feature type="repeat" description="ANK" evidence="3">
    <location>
        <begin position="248"/>
        <end position="281"/>
    </location>
</feature>
<dbReference type="SMART" id="SM00248">
    <property type="entry name" value="ANK"/>
    <property type="match status" value="5"/>
</dbReference>
<evidence type="ECO:0000313" key="4">
    <source>
        <dbReference type="EMBL" id="CAB0038821.1"/>
    </source>
</evidence>
<dbReference type="AlphaFoldDB" id="A0A6H5IT52"/>
<dbReference type="PANTHER" id="PTHR24178">
    <property type="entry name" value="MOLTING PROTEIN MLT-4"/>
    <property type="match status" value="1"/>
</dbReference>
<dbReference type="PANTHER" id="PTHR24178:SF41">
    <property type="entry name" value="ANKYRIN-2 ISOFORM X1"/>
    <property type="match status" value="1"/>
</dbReference>
<dbReference type="SUPFAM" id="SSF48403">
    <property type="entry name" value="Ankyrin repeat"/>
    <property type="match status" value="1"/>
</dbReference>
<name>A0A6H5IT52_9HYME</name>
<evidence type="ECO:0000313" key="5">
    <source>
        <dbReference type="Proteomes" id="UP000479190"/>
    </source>
</evidence>
<dbReference type="PROSITE" id="PS50297">
    <property type="entry name" value="ANK_REP_REGION"/>
    <property type="match status" value="3"/>
</dbReference>
<evidence type="ECO:0000256" key="3">
    <source>
        <dbReference type="PROSITE-ProRule" id="PRU00023"/>
    </source>
</evidence>
<organism evidence="4 5">
    <name type="scientific">Trichogramma brassicae</name>
    <dbReference type="NCBI Taxonomy" id="86971"/>
    <lineage>
        <taxon>Eukaryota</taxon>
        <taxon>Metazoa</taxon>
        <taxon>Ecdysozoa</taxon>
        <taxon>Arthropoda</taxon>
        <taxon>Hexapoda</taxon>
        <taxon>Insecta</taxon>
        <taxon>Pterygota</taxon>
        <taxon>Neoptera</taxon>
        <taxon>Endopterygota</taxon>
        <taxon>Hymenoptera</taxon>
        <taxon>Apocrita</taxon>
        <taxon>Proctotrupomorpha</taxon>
        <taxon>Chalcidoidea</taxon>
        <taxon>Trichogrammatidae</taxon>
        <taxon>Trichogramma</taxon>
    </lineage>
</organism>
<dbReference type="Pfam" id="PF00023">
    <property type="entry name" value="Ank"/>
    <property type="match status" value="1"/>
</dbReference>
<protein>
    <submittedName>
        <fullName evidence="4">Uncharacterized protein</fullName>
    </submittedName>
</protein>
<feature type="repeat" description="ANK" evidence="3">
    <location>
        <begin position="321"/>
        <end position="348"/>
    </location>
</feature>
<dbReference type="Pfam" id="PF13606">
    <property type="entry name" value="Ank_3"/>
    <property type="match status" value="1"/>
</dbReference>
<reference evidence="4 5" key="1">
    <citation type="submission" date="2020-02" db="EMBL/GenBank/DDBJ databases">
        <authorList>
            <person name="Ferguson B K."/>
        </authorList>
    </citation>
    <scope>NUCLEOTIDE SEQUENCE [LARGE SCALE GENOMIC DNA]</scope>
</reference>
<dbReference type="Pfam" id="PF12796">
    <property type="entry name" value="Ank_2"/>
    <property type="match status" value="1"/>
</dbReference>
<keyword evidence="5" id="KW-1185">Reference proteome</keyword>
<dbReference type="OrthoDB" id="366390at2759"/>
<dbReference type="Gene3D" id="1.25.40.20">
    <property type="entry name" value="Ankyrin repeat-containing domain"/>
    <property type="match status" value="2"/>
</dbReference>
<evidence type="ECO:0000256" key="2">
    <source>
        <dbReference type="ARBA" id="ARBA00023043"/>
    </source>
</evidence>
<proteinExistence type="predicted"/>
<gene>
    <name evidence="4" type="ORF">TBRA_LOCUS10588</name>
</gene>
<dbReference type="EMBL" id="CADCXV010000928">
    <property type="protein sequence ID" value="CAB0038821.1"/>
    <property type="molecule type" value="Genomic_DNA"/>
</dbReference>
<sequence length="577" mass="66097">MEYAVQYALGRCIIATRGTRYSEQTTGTIVRHRRDLFPPRRSECPRGHPKQIEHLLWDACFHERRGLELVELVARSGYKHRVELSNDYHDLEEDKPEIVRALTPVHRALRVKDRRRRDKLLRELFEIYDDCRANYADEDSWTHFHAACVAGCREIVARFLKLGLDPNAPVLWSGDRPLHIAMAENRGEVVELLLRRGAQPNQLVRGDFVPLHAIHWKEESAVELARRFLEVCDELGQRVAIDIREAERGNTPLHIAMIHGGRADSIELLLRRGADPNRVNMAGSSLLQSCLERDDEQLLESFFRVNDELKQTVQVDAPNKSGQTPLQWAVRKLRPAAVKILLDHGADLASFRFPDRPSDFASRRWFHSDRNVRLTIAAGVLAVAESLQRGGYELDPTTIAKVFDWHGLYDKTKPAANLAEGWCADWVFAQEAKEITIKDGNRRLSLYDLIQLPAEEAAKLLTYEDYLRLARSKKLPERHGRACELHLCEKASRGFFRRWAETVCRDEIIHDTLTNKELRAIFFLGSQRREIHGFVKAISGYATTEVVVIGRYLFNCDGGFPEHTAVTVSSRPGRLCR</sequence>
<dbReference type="Proteomes" id="UP000479190">
    <property type="component" value="Unassembled WGS sequence"/>
</dbReference>
<evidence type="ECO:0000256" key="1">
    <source>
        <dbReference type="ARBA" id="ARBA00022737"/>
    </source>
</evidence>
<dbReference type="InterPro" id="IPR002110">
    <property type="entry name" value="Ankyrin_rpt"/>
</dbReference>
<dbReference type="InterPro" id="IPR036770">
    <property type="entry name" value="Ankyrin_rpt-contain_sf"/>
</dbReference>
<keyword evidence="1" id="KW-0677">Repeat</keyword>
<keyword evidence="2 3" id="KW-0040">ANK repeat</keyword>